<protein>
    <recommendedName>
        <fullName evidence="6">TIGR03545 family protein</fullName>
    </recommendedName>
</protein>
<reference evidence="5" key="1">
    <citation type="submission" date="2019-11" db="EMBL/GenBank/DDBJ databases">
        <title>Isolation and characterization of two novel species in the genus Thiomicrorhabdus.</title>
        <authorList>
            <person name="Mochizuki J."/>
            <person name="Kojima H."/>
            <person name="Fukui M."/>
        </authorList>
    </citation>
    <scope>NUCLEOTIDE SEQUENCE [LARGE SCALE GENOMIC DNA]</scope>
    <source>
        <strain evidence="5">AkT22</strain>
    </source>
</reference>
<feature type="compositionally biased region" description="Low complexity" evidence="2">
    <location>
        <begin position="9"/>
        <end position="20"/>
    </location>
</feature>
<dbReference type="RefSeq" id="WP_173289886.1">
    <property type="nucleotide sequence ID" value="NZ_AP021888.1"/>
</dbReference>
<evidence type="ECO:0000256" key="3">
    <source>
        <dbReference type="SAM" id="Phobius"/>
    </source>
</evidence>
<name>A0A6F8PKC6_9GAMM</name>
<accession>A0A6F8PKC6</accession>
<keyword evidence="3" id="KW-0472">Membrane</keyword>
<feature type="transmembrane region" description="Helical" evidence="3">
    <location>
        <begin position="30"/>
        <end position="55"/>
    </location>
</feature>
<dbReference type="EMBL" id="AP021888">
    <property type="protein sequence ID" value="BBP42450.1"/>
    <property type="molecule type" value="Genomic_DNA"/>
</dbReference>
<keyword evidence="3" id="KW-1133">Transmembrane helix</keyword>
<evidence type="ECO:0000256" key="1">
    <source>
        <dbReference type="SAM" id="Coils"/>
    </source>
</evidence>
<evidence type="ECO:0000313" key="4">
    <source>
        <dbReference type="EMBL" id="BBP42450.1"/>
    </source>
</evidence>
<keyword evidence="5" id="KW-1185">Reference proteome</keyword>
<keyword evidence="3" id="KW-0812">Transmembrane</keyword>
<gene>
    <name evidence="4" type="ORF">THMIRHAT_01960</name>
</gene>
<feature type="coiled-coil region" evidence="1">
    <location>
        <begin position="611"/>
        <end position="647"/>
    </location>
</feature>
<evidence type="ECO:0000256" key="2">
    <source>
        <dbReference type="SAM" id="MobiDB-lite"/>
    </source>
</evidence>
<proteinExistence type="predicted"/>
<keyword evidence="1" id="KW-0175">Coiled coil</keyword>
<evidence type="ECO:0000313" key="5">
    <source>
        <dbReference type="Proteomes" id="UP000501466"/>
    </source>
</evidence>
<feature type="coiled-coil region" evidence="1">
    <location>
        <begin position="237"/>
        <end position="264"/>
    </location>
</feature>
<dbReference type="KEGG" id="tzo:THMIRHAT_01960"/>
<organism evidence="4 5">
    <name type="scientific">Thiosulfativibrio zosterae</name>
    <dbReference type="NCBI Taxonomy" id="2675053"/>
    <lineage>
        <taxon>Bacteria</taxon>
        <taxon>Pseudomonadati</taxon>
        <taxon>Pseudomonadota</taxon>
        <taxon>Gammaproteobacteria</taxon>
        <taxon>Thiotrichales</taxon>
        <taxon>Piscirickettsiaceae</taxon>
        <taxon>Thiosulfativibrio</taxon>
    </lineage>
</organism>
<feature type="region of interest" description="Disordered" evidence="2">
    <location>
        <begin position="1"/>
        <end position="20"/>
    </location>
</feature>
<dbReference type="NCBIfam" id="TIGR03545">
    <property type="entry name" value="TIGR03545 family protein"/>
    <property type="match status" value="1"/>
</dbReference>
<dbReference type="InterPro" id="IPR019934">
    <property type="entry name" value="CHP03545"/>
</dbReference>
<dbReference type="Proteomes" id="UP000501466">
    <property type="component" value="Chromosome"/>
</dbReference>
<evidence type="ECO:0008006" key="6">
    <source>
        <dbReference type="Google" id="ProtNLM"/>
    </source>
</evidence>
<dbReference type="AlphaFoldDB" id="A0A6F8PKC6"/>
<sequence>MTQTAIKNPSPTSAAPAPASTPAPKGWIRWSGIAIFSAIIGGIVGLSYLGISLFLKKEIQHYASQAWGAQVDIGSLGLSFSPLGVEVNQIALTDPEQPMQNLLQIQQIKATMNLYHWVVGRTVIEDVNFNGFAMHQPRQSAGAIYKTAEETAAQKADKKASQAFNLPQMSLPDPQEILARETLKTVTAGQEIQAEIAKIDQAWSNLQAKLPNEATVKDYQKRFEALSKGDFSNPAVILQKQKDFEALKKEIEAHKKTLDEGQALLKQVNALKTQAQKLPDLPQQDYDRLMAKYSFSEQGLSNVTYLLFGPKIQGWLDTAQAWRVKLQPVIEYAQSWQAKRAKEAAEAEATKAARAFGTVVNYREYDPQPKFIVKRIHGDGNIDWGHVELAIKQLNFDHAVSKIPVTFKIDALPVKQKSPLIIMGESNYVHPEKPINRANFTLADYALSEARLSDDKTLPVVMKQGQMSLQGQMSWLGGDQIKADVDTRFSQVALDATASDSKEVKKYIAPIFADISEFTVQSAITGDAFAPKVDAKSDLDKLLSKAFNKVLDAEIASAKQQVKQYLDTLLNEQMGPINQQLSKLLGEQSTLKAQDLDLDAILNGKLPGLDQKSLEKKAKAEAEKALEKEKEKLKAQAQAEAEKAISDKAKNILKGFGF</sequence>